<evidence type="ECO:0000313" key="1">
    <source>
        <dbReference type="EMBL" id="KAK3759241.1"/>
    </source>
</evidence>
<reference evidence="1" key="1">
    <citation type="journal article" date="2023" name="G3 (Bethesda)">
        <title>A reference genome for the long-term kleptoplast-retaining sea slug Elysia crispata morphotype clarki.</title>
        <authorList>
            <person name="Eastman K.E."/>
            <person name="Pendleton A.L."/>
            <person name="Shaikh M.A."/>
            <person name="Suttiyut T."/>
            <person name="Ogas R."/>
            <person name="Tomko P."/>
            <person name="Gavelis G."/>
            <person name="Widhalm J.R."/>
            <person name="Wisecaver J.H."/>
        </authorList>
    </citation>
    <scope>NUCLEOTIDE SEQUENCE</scope>
    <source>
        <strain evidence="1">ECLA1</strain>
    </source>
</reference>
<dbReference type="Proteomes" id="UP001283361">
    <property type="component" value="Unassembled WGS sequence"/>
</dbReference>
<comment type="caution">
    <text evidence="1">The sequence shown here is derived from an EMBL/GenBank/DDBJ whole genome shotgun (WGS) entry which is preliminary data.</text>
</comment>
<accession>A0AAE1D6K2</accession>
<sequence>MNLKESRGKQDFQKQRPPLGTEMTLVWEEISGQPFDLSRETAVVGRSPLNNRSILMTGIVYLIVARYLLDFVPAIEAVQDFSYKSRGASLRLLCSMTDFEPPCSPEHFGTNSDFPRMDGSMPQYKNRRHSRDVCLLRIWRSHNKIELTYVTWRGGTCGSRPGVVTARTVPGHGCQPLPSAPRRASPPASPDVCQSRSVLSSAPQCQLPRIGVGSAHVCSTVSAPADRCGISARLLLPN</sequence>
<dbReference type="AlphaFoldDB" id="A0AAE1D6K2"/>
<name>A0AAE1D6K2_9GAST</name>
<keyword evidence="2" id="KW-1185">Reference proteome</keyword>
<evidence type="ECO:0000313" key="2">
    <source>
        <dbReference type="Proteomes" id="UP001283361"/>
    </source>
</evidence>
<proteinExistence type="predicted"/>
<protein>
    <submittedName>
        <fullName evidence="1">Uncharacterized protein</fullName>
    </submittedName>
</protein>
<organism evidence="1 2">
    <name type="scientific">Elysia crispata</name>
    <name type="common">lettuce slug</name>
    <dbReference type="NCBI Taxonomy" id="231223"/>
    <lineage>
        <taxon>Eukaryota</taxon>
        <taxon>Metazoa</taxon>
        <taxon>Spiralia</taxon>
        <taxon>Lophotrochozoa</taxon>
        <taxon>Mollusca</taxon>
        <taxon>Gastropoda</taxon>
        <taxon>Heterobranchia</taxon>
        <taxon>Euthyneura</taxon>
        <taxon>Panpulmonata</taxon>
        <taxon>Sacoglossa</taxon>
        <taxon>Placobranchoidea</taxon>
        <taxon>Plakobranchidae</taxon>
        <taxon>Elysia</taxon>
    </lineage>
</organism>
<dbReference type="EMBL" id="JAWDGP010005148">
    <property type="protein sequence ID" value="KAK3759241.1"/>
    <property type="molecule type" value="Genomic_DNA"/>
</dbReference>
<gene>
    <name evidence="1" type="ORF">RRG08_008055</name>
</gene>